<dbReference type="InterPro" id="IPR043128">
    <property type="entry name" value="Rev_trsase/Diguanyl_cyclase"/>
</dbReference>
<feature type="transmembrane region" description="Helical" evidence="1">
    <location>
        <begin position="364"/>
        <end position="383"/>
    </location>
</feature>
<dbReference type="PROSITE" id="PS50887">
    <property type="entry name" value="GGDEF"/>
    <property type="match status" value="1"/>
</dbReference>
<dbReference type="CDD" id="cd01948">
    <property type="entry name" value="EAL"/>
    <property type="match status" value="1"/>
</dbReference>
<dbReference type="InterPro" id="IPR035919">
    <property type="entry name" value="EAL_sf"/>
</dbReference>
<keyword evidence="5" id="KW-1185">Reference proteome</keyword>
<dbReference type="Pfam" id="PF05226">
    <property type="entry name" value="CHASE2"/>
    <property type="match status" value="1"/>
</dbReference>
<dbReference type="SUPFAM" id="SSF141868">
    <property type="entry name" value="EAL domain-like"/>
    <property type="match status" value="1"/>
</dbReference>
<accession>A0A926VDU1</accession>
<evidence type="ECO:0000256" key="1">
    <source>
        <dbReference type="SAM" id="Phobius"/>
    </source>
</evidence>
<dbReference type="InterPro" id="IPR000160">
    <property type="entry name" value="GGDEF_dom"/>
</dbReference>
<dbReference type="SUPFAM" id="SSF55073">
    <property type="entry name" value="Nucleotide cyclase"/>
    <property type="match status" value="1"/>
</dbReference>
<dbReference type="RefSeq" id="WP_190464756.1">
    <property type="nucleotide sequence ID" value="NZ_JACJPW010000028.1"/>
</dbReference>
<proteinExistence type="predicted"/>
<protein>
    <submittedName>
        <fullName evidence="4">EAL domain-containing protein</fullName>
    </submittedName>
</protein>
<organism evidence="4 5">
    <name type="scientific">Aerosakkonema funiforme FACHB-1375</name>
    <dbReference type="NCBI Taxonomy" id="2949571"/>
    <lineage>
        <taxon>Bacteria</taxon>
        <taxon>Bacillati</taxon>
        <taxon>Cyanobacteriota</taxon>
        <taxon>Cyanophyceae</taxon>
        <taxon>Oscillatoriophycideae</taxon>
        <taxon>Aerosakkonematales</taxon>
        <taxon>Aerosakkonemataceae</taxon>
        <taxon>Aerosakkonema</taxon>
    </lineage>
</organism>
<evidence type="ECO:0000259" key="3">
    <source>
        <dbReference type="PROSITE" id="PS50887"/>
    </source>
</evidence>
<dbReference type="InterPro" id="IPR029787">
    <property type="entry name" value="Nucleotide_cyclase"/>
</dbReference>
<reference evidence="4" key="2">
    <citation type="submission" date="2020-08" db="EMBL/GenBank/DDBJ databases">
        <authorList>
            <person name="Chen M."/>
            <person name="Teng W."/>
            <person name="Zhao L."/>
            <person name="Hu C."/>
            <person name="Zhou Y."/>
            <person name="Han B."/>
            <person name="Song L."/>
            <person name="Shu W."/>
        </authorList>
    </citation>
    <scope>NUCLEOTIDE SEQUENCE</scope>
    <source>
        <strain evidence="4">FACHB-1375</strain>
    </source>
</reference>
<keyword evidence="1" id="KW-0472">Membrane</keyword>
<dbReference type="SMART" id="SM01080">
    <property type="entry name" value="CHASE2"/>
    <property type="match status" value="1"/>
</dbReference>
<keyword evidence="1" id="KW-0812">Transmembrane</keyword>
<name>A0A926VDU1_9CYAN</name>
<dbReference type="FunFam" id="3.20.20.450:FF:000001">
    <property type="entry name" value="Cyclic di-GMP phosphodiesterase yahA"/>
    <property type="match status" value="1"/>
</dbReference>
<dbReference type="InterPro" id="IPR007890">
    <property type="entry name" value="CHASE2"/>
</dbReference>
<reference evidence="4" key="1">
    <citation type="journal article" date="2015" name="ISME J.">
        <title>Draft Genome Sequence of Streptomyces incarnatus NRRL8089, which Produces the Nucleoside Antibiotic Sinefungin.</title>
        <authorList>
            <person name="Oshima K."/>
            <person name="Hattori M."/>
            <person name="Shimizu H."/>
            <person name="Fukuda K."/>
            <person name="Nemoto M."/>
            <person name="Inagaki K."/>
            <person name="Tamura T."/>
        </authorList>
    </citation>
    <scope>NUCLEOTIDE SEQUENCE</scope>
    <source>
        <strain evidence="4">FACHB-1375</strain>
    </source>
</reference>
<evidence type="ECO:0000259" key="2">
    <source>
        <dbReference type="PROSITE" id="PS50883"/>
    </source>
</evidence>
<dbReference type="InterPro" id="IPR001633">
    <property type="entry name" value="EAL_dom"/>
</dbReference>
<dbReference type="EMBL" id="JACJPW010000028">
    <property type="protein sequence ID" value="MBD2181945.1"/>
    <property type="molecule type" value="Genomic_DNA"/>
</dbReference>
<evidence type="ECO:0000313" key="4">
    <source>
        <dbReference type="EMBL" id="MBD2181945.1"/>
    </source>
</evidence>
<dbReference type="PANTHER" id="PTHR33121:SF70">
    <property type="entry name" value="SIGNALING PROTEIN YKOW"/>
    <property type="match status" value="1"/>
</dbReference>
<dbReference type="Gene3D" id="3.20.20.450">
    <property type="entry name" value="EAL domain"/>
    <property type="match status" value="1"/>
</dbReference>
<dbReference type="SMART" id="SM00052">
    <property type="entry name" value="EAL"/>
    <property type="match status" value="1"/>
</dbReference>
<dbReference type="PANTHER" id="PTHR33121">
    <property type="entry name" value="CYCLIC DI-GMP PHOSPHODIESTERASE PDEF"/>
    <property type="match status" value="1"/>
</dbReference>
<dbReference type="GO" id="GO:0071111">
    <property type="term" value="F:cyclic-guanylate-specific phosphodiesterase activity"/>
    <property type="evidence" value="ECO:0007669"/>
    <property type="project" value="InterPro"/>
</dbReference>
<dbReference type="Pfam" id="PF00563">
    <property type="entry name" value="EAL"/>
    <property type="match status" value="1"/>
</dbReference>
<evidence type="ECO:0000313" key="5">
    <source>
        <dbReference type="Proteomes" id="UP000641646"/>
    </source>
</evidence>
<dbReference type="NCBIfam" id="TIGR00254">
    <property type="entry name" value="GGDEF"/>
    <property type="match status" value="1"/>
</dbReference>
<comment type="caution">
    <text evidence="4">The sequence shown here is derived from an EMBL/GenBank/DDBJ whole genome shotgun (WGS) entry which is preliminary data.</text>
</comment>
<dbReference type="Proteomes" id="UP000641646">
    <property type="component" value="Unassembled WGS sequence"/>
</dbReference>
<dbReference type="SMART" id="SM00267">
    <property type="entry name" value="GGDEF"/>
    <property type="match status" value="1"/>
</dbReference>
<gene>
    <name evidence="4" type="ORF">H6G03_12660</name>
</gene>
<feature type="domain" description="GGDEF" evidence="3">
    <location>
        <begin position="447"/>
        <end position="581"/>
    </location>
</feature>
<dbReference type="Pfam" id="PF00990">
    <property type="entry name" value="GGDEF"/>
    <property type="match status" value="1"/>
</dbReference>
<dbReference type="InterPro" id="IPR050706">
    <property type="entry name" value="Cyclic-di-GMP_PDE-like"/>
</dbReference>
<dbReference type="CDD" id="cd01949">
    <property type="entry name" value="GGDEF"/>
    <property type="match status" value="1"/>
</dbReference>
<sequence length="855" mass="96308">MTDRLSKKIHSLLLAARNQETLGKLTQIVALVWQKPVLTGSLLIAGLLLGVRQLEVLQPLELVEFDRATQFQPELEPDPRILVIGITESDLQAQKRSPVSDRTVATLLAKLQSYQPKVIGLDLYRDLPQPPGHAELLKQLQAPNIIAISKLESNDSRNVPPPPGVPKERIGFNDLVLDPDGVIRRNLMYAYTKADKFYSFSLRVSLSYLKDKNLDFKVYSNSLQLGQKTFLRLKPYSGGYQNIGAQGYQILLNYRGRKVARQVNLTQVLNGSIQKEWVKDKVVLIGTTAPSEKDLFFTPYNAIDRQEAAMPGVLVHGQMVSQILSTVLDDRPLFWFWPQWAEALWIWGWSLVGGILVWRFRHPLSLAIAATVAVAGLFVVWFICFTHAVWIPFLVPTLALVTTGGTSGIYKLFYNAFYDPLTGLPNRDLFLKELQKSIDRSKSQVNYLFAVIFLDLDQFKIFNEGLGHQAGDEILRIITQRLKAILHAKYTVARIGGDEFAILLADISNIDLVTLVTDKIQKKLYSPFNLKGQEIFITASFGIAFNQTGHNYKPEELLRDAHTAMYRAKALGKARYEVFSVGMRTQVVSRLQLENDLRRAIASAIEGNSQELSVHYQPIVSLETGKIAGFEALVRWQNSQGKFISPVEFIPVAEETGLIVTLGEWILEQSCRQLRIWQQQFTMQPELTISVNLSSQQFAQPDLIERIEQILKKIGLNGHSLKLEITESMAMKDVDSTIAKILRLKALNLKFSIDDFGTGYSSLSYLHRFPVDTLKVDRSFVSRMEETTEDAAIVQTIVMLSHILGMDVIAEGIETASQMEKLRILQCEYGQGYFFSKPLHAEAATALLSQYTNSV</sequence>
<dbReference type="Gene3D" id="3.30.70.270">
    <property type="match status" value="1"/>
</dbReference>
<feature type="transmembrane region" description="Helical" evidence="1">
    <location>
        <begin position="334"/>
        <end position="357"/>
    </location>
</feature>
<dbReference type="PROSITE" id="PS50883">
    <property type="entry name" value="EAL"/>
    <property type="match status" value="1"/>
</dbReference>
<keyword evidence="1" id="KW-1133">Transmembrane helix</keyword>
<dbReference type="AlphaFoldDB" id="A0A926VDU1"/>
<feature type="domain" description="EAL" evidence="2">
    <location>
        <begin position="590"/>
        <end position="852"/>
    </location>
</feature>